<protein>
    <submittedName>
        <fullName evidence="1">Uncharacterized protein</fullName>
    </submittedName>
</protein>
<dbReference type="Proteomes" id="UP000815325">
    <property type="component" value="Unassembled WGS sequence"/>
</dbReference>
<evidence type="ECO:0000313" key="1">
    <source>
        <dbReference type="EMBL" id="KAF5828453.1"/>
    </source>
</evidence>
<keyword evidence="2" id="KW-1185">Reference proteome</keyword>
<dbReference type="EMBL" id="MU070301">
    <property type="protein sequence ID" value="KAF5828453.1"/>
    <property type="molecule type" value="Genomic_DNA"/>
</dbReference>
<reference evidence="1" key="1">
    <citation type="submission" date="2017-08" db="EMBL/GenBank/DDBJ databases">
        <authorList>
            <person name="Polle J.E."/>
            <person name="Barry K."/>
            <person name="Cushman J."/>
            <person name="Schmutz J."/>
            <person name="Tran D."/>
            <person name="Hathwaick L.T."/>
            <person name="Yim W.C."/>
            <person name="Jenkins J."/>
            <person name="Mckie-Krisberg Z.M."/>
            <person name="Prochnik S."/>
            <person name="Lindquist E."/>
            <person name="Dockter R.B."/>
            <person name="Adam C."/>
            <person name="Molina H."/>
            <person name="Bunkerborg J."/>
            <person name="Jin E."/>
            <person name="Buchheim M."/>
            <person name="Magnuson J."/>
        </authorList>
    </citation>
    <scope>NUCLEOTIDE SEQUENCE</scope>
    <source>
        <strain evidence="1">CCAP 19/18</strain>
    </source>
</reference>
<name>A0ABQ7G1G9_DUNSA</name>
<proteinExistence type="predicted"/>
<evidence type="ECO:0000313" key="2">
    <source>
        <dbReference type="Proteomes" id="UP000815325"/>
    </source>
</evidence>
<accession>A0ABQ7G1G9</accession>
<organism evidence="1 2">
    <name type="scientific">Dunaliella salina</name>
    <name type="common">Green alga</name>
    <name type="synonym">Protococcus salinus</name>
    <dbReference type="NCBI Taxonomy" id="3046"/>
    <lineage>
        <taxon>Eukaryota</taxon>
        <taxon>Viridiplantae</taxon>
        <taxon>Chlorophyta</taxon>
        <taxon>core chlorophytes</taxon>
        <taxon>Chlorophyceae</taxon>
        <taxon>CS clade</taxon>
        <taxon>Chlamydomonadales</taxon>
        <taxon>Dunaliellaceae</taxon>
        <taxon>Dunaliella</taxon>
    </lineage>
</organism>
<sequence length="198" mass="21826">MLVCSTECSWSNFPCCHPFLFLPCLSYLFLVGHFLHLQSDEGGVVEAIFRCIGVSLSPQSVEVVAQEADAGQSSSSSSSSSSSQYLTERLGFSGIHIGEFMGGQHAPEGKQYQVVNAETIQELLRQHQVCTSETQYVAECPHSTGNLDQTLHSCLCFEEESSARAALICSEAHITMQAQCLRRRGFVQCPSREDWVHE</sequence>
<comment type="caution">
    <text evidence="1">The sequence shown here is derived from an EMBL/GenBank/DDBJ whole genome shotgun (WGS) entry which is preliminary data.</text>
</comment>
<gene>
    <name evidence="1" type="ORF">DUNSADRAFT_17582</name>
</gene>